<dbReference type="EMBL" id="JANBUP010000005">
    <property type="protein sequence ID" value="KAJ2814070.1"/>
    <property type="molecule type" value="Genomic_DNA"/>
</dbReference>
<protein>
    <submittedName>
        <fullName evidence="1">Uncharacterized protein</fullName>
    </submittedName>
</protein>
<evidence type="ECO:0000313" key="1">
    <source>
        <dbReference type="EMBL" id="KAJ2814070.1"/>
    </source>
</evidence>
<dbReference type="Proteomes" id="UP001140096">
    <property type="component" value="Unassembled WGS sequence"/>
</dbReference>
<sequence>MAAETAAEKSKRIKEEERKARIAARKAVAEKKAKEEAEERARREEQARLRWPVTRHLKSMLFKGAVIVNVTTIDQALLAQEVGATAISAYPKTVLTAAQTGSVTRMPSPEVIKRYINTVLIPVFTSVRVGHLMEAQVMESIGVNVVDESDLLTTSDGMVPFSKRGLGVPTICPVSTLKDCLLRIQEGALMLRTKTAQNSANAGAALVVLKKIYDEITGMRLDASKKATYLGNASGIYLPLLEDVINKGRLPVLLFGSGGIHTATDAAMMMNYGCDGVFVDPMVFNTIDPEESIKNIIQAVKNHNNVSKICDLSANYI</sequence>
<proteinExistence type="predicted"/>
<comment type="caution">
    <text evidence="1">The sequence shown here is derived from an EMBL/GenBank/DDBJ whole genome shotgun (WGS) entry which is preliminary data.</text>
</comment>
<gene>
    <name evidence="1" type="ORF">H4S07_000179</name>
</gene>
<organism evidence="1 2">
    <name type="scientific">Coemansia furcata</name>
    <dbReference type="NCBI Taxonomy" id="417177"/>
    <lineage>
        <taxon>Eukaryota</taxon>
        <taxon>Fungi</taxon>
        <taxon>Fungi incertae sedis</taxon>
        <taxon>Zoopagomycota</taxon>
        <taxon>Kickxellomycotina</taxon>
        <taxon>Kickxellomycetes</taxon>
        <taxon>Kickxellales</taxon>
        <taxon>Kickxellaceae</taxon>
        <taxon>Coemansia</taxon>
    </lineage>
</organism>
<reference evidence="1" key="1">
    <citation type="submission" date="2022-07" db="EMBL/GenBank/DDBJ databases">
        <title>Phylogenomic reconstructions and comparative analyses of Kickxellomycotina fungi.</title>
        <authorList>
            <person name="Reynolds N.K."/>
            <person name="Stajich J.E."/>
            <person name="Barry K."/>
            <person name="Grigoriev I.V."/>
            <person name="Crous P."/>
            <person name="Smith M.E."/>
        </authorList>
    </citation>
    <scope>NUCLEOTIDE SEQUENCE</scope>
    <source>
        <strain evidence="1">CBS 102833</strain>
    </source>
</reference>
<name>A0ACC1LRF4_9FUNG</name>
<evidence type="ECO:0000313" key="2">
    <source>
        <dbReference type="Proteomes" id="UP001140096"/>
    </source>
</evidence>
<accession>A0ACC1LRF4</accession>
<keyword evidence="2" id="KW-1185">Reference proteome</keyword>